<dbReference type="Proteomes" id="UP000233399">
    <property type="component" value="Unassembled WGS sequence"/>
</dbReference>
<dbReference type="SUPFAM" id="SSF52540">
    <property type="entry name" value="P-loop containing nucleoside triphosphate hydrolases"/>
    <property type="match status" value="1"/>
</dbReference>
<dbReference type="RefSeq" id="WP_021782940.1">
    <property type="nucleotide sequence ID" value="NZ_KK214937.1"/>
</dbReference>
<keyword evidence="1" id="KW-0547">Nucleotide-binding</keyword>
<evidence type="ECO:0000256" key="4">
    <source>
        <dbReference type="ARBA" id="ARBA00023125"/>
    </source>
</evidence>
<reference evidence="8 9" key="1">
    <citation type="submission" date="2017-12" db="EMBL/GenBank/DDBJ databases">
        <title>Isolation and characterization of an aerobic denitrifying Pseudomonas monteilii CY06 from aquaculture ponds.</title>
        <authorList>
            <person name="Ma Q."/>
            <person name="Cai Y."/>
            <person name="He Z."/>
        </authorList>
    </citation>
    <scope>NUCLEOTIDE SEQUENCE [LARGE SCALE GENOMIC DNA]</scope>
    <source>
        <strain evidence="8 9">CY06</strain>
    </source>
</reference>
<keyword evidence="4" id="KW-0238">DNA-binding</keyword>
<dbReference type="InterPro" id="IPR058031">
    <property type="entry name" value="AAA_lid_NorR"/>
</dbReference>
<dbReference type="InterPro" id="IPR004096">
    <property type="entry name" value="V4R"/>
</dbReference>
<evidence type="ECO:0000256" key="6">
    <source>
        <dbReference type="SAM" id="MobiDB-lite"/>
    </source>
</evidence>
<dbReference type="Pfam" id="PF02954">
    <property type="entry name" value="HTH_8"/>
    <property type="match status" value="1"/>
</dbReference>
<sequence length="579" mass="63418">MSRSSIAAPREAVSRSPQAYETSSPTPADLRRYLRFSDEDARIWLDDQSMVMLHSSALGALRRELIESVGREGARRILMRIGYSAGSQDAALVRKRWPASDERSSFIAGGRLHALQGVVRVETVDLDLDIERGHFHGEYLWHDSREAHEHIAHYGVGDEAACWMTLGYAAGYASAFIGKLVVYREVECVAAGGRCCRIVGDTADRLPDHEHGAEQRYWDPAHFIQMNSIWSPSEGEAVQPACTASSLPLQDDMVGISAAFSVARHQIAQVAPTRATVLFSGESGVGKEVFAKALHRLSPRAQQPLVAVNCAALPESLLEAELFGAEKGAYTGATQARTGRFERASGGTLFLDEVQALSMSAQTKLLRALQEGEIERVGGNRPIKVDLRVIAATNANLREAIARGTFREDLFFRLNVFPIHLPPLRERRDDIPLLMEHFFKHFTQLHGKQVTGFSARAVEALLNYSYPGNVRELQNLVERGVIAAPGQASIRTQHLFPCGEQAPRAGLGVGGDGSLCKAASESDPQGRPMAELKHAIHNQQLEQYRLVLQACNGNLSAAARQLGISRPQLAYRLKAHGQG</sequence>
<dbReference type="InterPro" id="IPR002078">
    <property type="entry name" value="Sigma_54_int"/>
</dbReference>
<dbReference type="Pfam" id="PF02830">
    <property type="entry name" value="V4R"/>
    <property type="match status" value="1"/>
</dbReference>
<accession>A0A2N1IWK0</accession>
<dbReference type="FunFam" id="3.40.50.300:FF:000006">
    <property type="entry name" value="DNA-binding transcriptional regulator NtrC"/>
    <property type="match status" value="1"/>
</dbReference>
<dbReference type="PROSITE" id="PS50045">
    <property type="entry name" value="SIGMA54_INTERACT_4"/>
    <property type="match status" value="1"/>
</dbReference>
<dbReference type="Pfam" id="PF25601">
    <property type="entry name" value="AAA_lid_14"/>
    <property type="match status" value="1"/>
</dbReference>
<evidence type="ECO:0000256" key="1">
    <source>
        <dbReference type="ARBA" id="ARBA00022741"/>
    </source>
</evidence>
<evidence type="ECO:0000256" key="5">
    <source>
        <dbReference type="ARBA" id="ARBA00023163"/>
    </source>
</evidence>
<dbReference type="InterPro" id="IPR025662">
    <property type="entry name" value="Sigma_54_int_dom_ATP-bd_1"/>
</dbReference>
<dbReference type="PROSITE" id="PS00675">
    <property type="entry name" value="SIGMA54_INTERACT_1"/>
    <property type="match status" value="1"/>
</dbReference>
<name>A0A2N1IWK0_9PSED</name>
<keyword evidence="5" id="KW-0804">Transcription</keyword>
<dbReference type="PANTHER" id="PTHR32071">
    <property type="entry name" value="TRANSCRIPTIONAL REGULATORY PROTEIN"/>
    <property type="match status" value="1"/>
</dbReference>
<keyword evidence="3" id="KW-0805">Transcription regulation</keyword>
<dbReference type="Pfam" id="PF00158">
    <property type="entry name" value="Sigma54_activat"/>
    <property type="match status" value="1"/>
</dbReference>
<dbReference type="PROSITE" id="PS00688">
    <property type="entry name" value="SIGMA54_INTERACT_3"/>
    <property type="match status" value="1"/>
</dbReference>
<dbReference type="InterPro" id="IPR010523">
    <property type="entry name" value="XylR_N"/>
</dbReference>
<evidence type="ECO:0000256" key="2">
    <source>
        <dbReference type="ARBA" id="ARBA00022840"/>
    </source>
</evidence>
<dbReference type="EMBL" id="PJCG01000006">
    <property type="protein sequence ID" value="PKI25107.1"/>
    <property type="molecule type" value="Genomic_DNA"/>
</dbReference>
<dbReference type="InterPro" id="IPR025944">
    <property type="entry name" value="Sigma_54_int_dom_CS"/>
</dbReference>
<feature type="compositionally biased region" description="Polar residues" evidence="6">
    <location>
        <begin position="15"/>
        <end position="26"/>
    </location>
</feature>
<feature type="region of interest" description="Disordered" evidence="6">
    <location>
        <begin position="1"/>
        <end position="26"/>
    </location>
</feature>
<dbReference type="SMART" id="SM00382">
    <property type="entry name" value="AAA"/>
    <property type="match status" value="1"/>
</dbReference>
<dbReference type="Gene3D" id="3.40.50.300">
    <property type="entry name" value="P-loop containing nucleotide triphosphate hydrolases"/>
    <property type="match status" value="1"/>
</dbReference>
<dbReference type="PRINTS" id="PR01590">
    <property type="entry name" value="HTHFIS"/>
</dbReference>
<dbReference type="CDD" id="cd00009">
    <property type="entry name" value="AAA"/>
    <property type="match status" value="1"/>
</dbReference>
<dbReference type="AlphaFoldDB" id="A0A2N1IWK0"/>
<dbReference type="Gene3D" id="1.10.10.60">
    <property type="entry name" value="Homeodomain-like"/>
    <property type="match status" value="1"/>
</dbReference>
<dbReference type="InterPro" id="IPR025943">
    <property type="entry name" value="Sigma_54_int_dom_ATP-bd_2"/>
</dbReference>
<organism evidence="8 9">
    <name type="scientific">Pseudomonas monteilii</name>
    <dbReference type="NCBI Taxonomy" id="76759"/>
    <lineage>
        <taxon>Bacteria</taxon>
        <taxon>Pseudomonadati</taxon>
        <taxon>Pseudomonadota</taxon>
        <taxon>Gammaproteobacteria</taxon>
        <taxon>Pseudomonadales</taxon>
        <taxon>Pseudomonadaceae</taxon>
        <taxon>Pseudomonas</taxon>
    </lineage>
</organism>
<dbReference type="PROSITE" id="PS00676">
    <property type="entry name" value="SIGMA54_INTERACT_2"/>
    <property type="match status" value="1"/>
</dbReference>
<evidence type="ECO:0000256" key="3">
    <source>
        <dbReference type="ARBA" id="ARBA00023015"/>
    </source>
</evidence>
<dbReference type="GO" id="GO:0006355">
    <property type="term" value="P:regulation of DNA-templated transcription"/>
    <property type="evidence" value="ECO:0007669"/>
    <property type="project" value="InterPro"/>
</dbReference>
<gene>
    <name evidence="8" type="ORF">CXB65_04645</name>
</gene>
<dbReference type="InterPro" id="IPR024096">
    <property type="entry name" value="NO_sig/Golgi_transp_ligand-bd"/>
</dbReference>
<evidence type="ECO:0000259" key="7">
    <source>
        <dbReference type="PROSITE" id="PS50045"/>
    </source>
</evidence>
<dbReference type="InterPro" id="IPR003593">
    <property type="entry name" value="AAA+_ATPase"/>
</dbReference>
<evidence type="ECO:0000313" key="8">
    <source>
        <dbReference type="EMBL" id="PKI25107.1"/>
    </source>
</evidence>
<dbReference type="SUPFAM" id="SSF111126">
    <property type="entry name" value="Ligand-binding domain in the NO signalling and Golgi transport"/>
    <property type="match status" value="1"/>
</dbReference>
<dbReference type="GO" id="GO:0005524">
    <property type="term" value="F:ATP binding"/>
    <property type="evidence" value="ECO:0007669"/>
    <property type="project" value="UniProtKB-KW"/>
</dbReference>
<dbReference type="SMART" id="SM00989">
    <property type="entry name" value="V4R"/>
    <property type="match status" value="1"/>
</dbReference>
<dbReference type="SUPFAM" id="SSF46689">
    <property type="entry name" value="Homeodomain-like"/>
    <property type="match status" value="1"/>
</dbReference>
<dbReference type="Pfam" id="PF06505">
    <property type="entry name" value="XylR_N"/>
    <property type="match status" value="1"/>
</dbReference>
<evidence type="ECO:0000313" key="9">
    <source>
        <dbReference type="Proteomes" id="UP000233399"/>
    </source>
</evidence>
<comment type="caution">
    <text evidence="8">The sequence shown here is derived from an EMBL/GenBank/DDBJ whole genome shotgun (WGS) entry which is preliminary data.</text>
</comment>
<dbReference type="GO" id="GO:0043565">
    <property type="term" value="F:sequence-specific DNA binding"/>
    <property type="evidence" value="ECO:0007669"/>
    <property type="project" value="InterPro"/>
</dbReference>
<dbReference type="Gene3D" id="1.10.8.60">
    <property type="match status" value="1"/>
</dbReference>
<proteinExistence type="predicted"/>
<dbReference type="InterPro" id="IPR002197">
    <property type="entry name" value="HTH_Fis"/>
</dbReference>
<dbReference type="Gene3D" id="3.30.1380.20">
    <property type="entry name" value="Trafficking protein particle complex subunit 3"/>
    <property type="match status" value="1"/>
</dbReference>
<protein>
    <submittedName>
        <fullName evidence="8">Sigma-54-dependent Fis family transcriptional regulator</fullName>
    </submittedName>
</protein>
<dbReference type="InterPro" id="IPR009057">
    <property type="entry name" value="Homeodomain-like_sf"/>
</dbReference>
<keyword evidence="2" id="KW-0067">ATP-binding</keyword>
<dbReference type="PANTHER" id="PTHR32071:SF117">
    <property type="entry name" value="PTS-DEPENDENT DIHYDROXYACETONE KINASE OPERON REGULATORY PROTEIN-RELATED"/>
    <property type="match status" value="1"/>
</dbReference>
<dbReference type="InterPro" id="IPR027417">
    <property type="entry name" value="P-loop_NTPase"/>
</dbReference>
<feature type="domain" description="Sigma-54 factor interaction" evidence="7">
    <location>
        <begin position="253"/>
        <end position="482"/>
    </location>
</feature>